<comment type="caution">
    <text evidence="6">The sequence shown here is derived from an EMBL/GenBank/DDBJ whole genome shotgun (WGS) entry which is preliminary data.</text>
</comment>
<proteinExistence type="predicted"/>
<protein>
    <submittedName>
        <fullName evidence="6">WGS project CABT00000000 data, contig 2.3</fullName>
    </submittedName>
</protein>
<dbReference type="eggNOG" id="ENOG502QZVV">
    <property type="taxonomic scope" value="Eukaryota"/>
</dbReference>
<evidence type="ECO:0000256" key="1">
    <source>
        <dbReference type="SAM" id="MobiDB-lite"/>
    </source>
</evidence>
<dbReference type="HOGENOM" id="CLU_006918_0_0_1"/>
<feature type="transmembrane region" description="Helical" evidence="2">
    <location>
        <begin position="88"/>
        <end position="108"/>
    </location>
</feature>
<keyword evidence="7" id="KW-1185">Reference proteome</keyword>
<dbReference type="PANTHER" id="PTHR35895">
    <property type="entry name" value="CHROMOSOME 16, WHOLE GENOME SHOTGUN SEQUENCE"/>
    <property type="match status" value="1"/>
</dbReference>
<feature type="compositionally biased region" description="Low complexity" evidence="1">
    <location>
        <begin position="36"/>
        <end position="47"/>
    </location>
</feature>
<dbReference type="Gene3D" id="2.60.40.1820">
    <property type="match status" value="1"/>
</dbReference>
<dbReference type="FunCoup" id="F7VPF6">
    <property type="interactions" value="30"/>
</dbReference>
<dbReference type="OMA" id="HYNITKL"/>
<dbReference type="InParanoid" id="F7VPF6"/>
<dbReference type="Proteomes" id="UP000001881">
    <property type="component" value="Unassembled WGS sequence"/>
</dbReference>
<dbReference type="EMBL" id="CABT02000003">
    <property type="protein sequence ID" value="CCC07384.1"/>
    <property type="molecule type" value="Genomic_DNA"/>
</dbReference>
<evidence type="ECO:0000256" key="2">
    <source>
        <dbReference type="SAM" id="Phobius"/>
    </source>
</evidence>
<keyword evidence="2" id="KW-1133">Transmembrane helix</keyword>
<dbReference type="Pfam" id="PF22786">
    <property type="entry name" value="Tag1_C"/>
    <property type="match status" value="1"/>
</dbReference>
<dbReference type="OrthoDB" id="5596576at2759"/>
<accession>F7VPF6</accession>
<feature type="compositionally biased region" description="Low complexity" evidence="1">
    <location>
        <begin position="60"/>
        <end position="78"/>
    </location>
</feature>
<dbReference type="PANTHER" id="PTHR35895:SF3">
    <property type="entry name" value="PRE-RRNA PROCESSING PROTEIN"/>
    <property type="match status" value="1"/>
</dbReference>
<dbReference type="InterPro" id="IPR059065">
    <property type="entry name" value="Ig_Tag1-like_4th"/>
</dbReference>
<keyword evidence="2" id="KW-0472">Membrane</keyword>
<evidence type="ECO:0000259" key="3">
    <source>
        <dbReference type="Pfam" id="PF22786"/>
    </source>
</evidence>
<gene>
    <name evidence="6" type="ORF">SMAC_02390</name>
</gene>
<dbReference type="InterPro" id="IPR055011">
    <property type="entry name" value="Tag1_C"/>
</dbReference>
<evidence type="ECO:0000313" key="7">
    <source>
        <dbReference type="Proteomes" id="UP000001881"/>
    </source>
</evidence>
<dbReference type="Pfam" id="PF26150">
    <property type="entry name" value="LEA-2_4"/>
    <property type="match status" value="1"/>
</dbReference>
<evidence type="ECO:0000259" key="4">
    <source>
        <dbReference type="Pfam" id="PF26150"/>
    </source>
</evidence>
<evidence type="ECO:0000259" key="5">
    <source>
        <dbReference type="Pfam" id="PF26153"/>
    </source>
</evidence>
<organism evidence="6 7">
    <name type="scientific">Sordaria macrospora (strain ATCC MYA-333 / DSM 997 / K(L3346) / K-hell)</name>
    <dbReference type="NCBI Taxonomy" id="771870"/>
    <lineage>
        <taxon>Eukaryota</taxon>
        <taxon>Fungi</taxon>
        <taxon>Dikarya</taxon>
        <taxon>Ascomycota</taxon>
        <taxon>Pezizomycotina</taxon>
        <taxon>Sordariomycetes</taxon>
        <taxon>Sordariomycetidae</taxon>
        <taxon>Sordariales</taxon>
        <taxon>Sordariaceae</taxon>
        <taxon>Sordaria</taxon>
    </lineage>
</organism>
<keyword evidence="2" id="KW-0812">Transmembrane</keyword>
<feature type="domain" description="Tag1-like fifth Ig-like" evidence="5">
    <location>
        <begin position="748"/>
        <end position="860"/>
    </location>
</feature>
<feature type="domain" description="Tag1 C-terminal" evidence="3">
    <location>
        <begin position="477"/>
        <end position="587"/>
    </location>
</feature>
<sequence>MSSSDSGTERSPLLAASTSSRDSKTLADSTDGALESTPLLSTSNTTPRYNGERDDPDRVSLASAGASHSGGAESPAGSTKKSTRWPSIIAALVLMVLAASIAIGAFFVPAAVEEYAKEAIVIEPTNLALESITTDGVRARIQANFRLDATRVKNVHVRRVGQFTTWLAKELATEETRVKVYWIDHDNMLLGTAALPPLTIAIANGHNTELDIVADLAPGDADTIRTIANQFLAGKMDTIRVRGTTDITVKTRFNIPLGTHAVSETMEFEGKELPPIPSYNITGLNFEERPLPGGDKEGMAADVTITTFNPYPVAFDVPSLKFEVLVPGCKKHGPAISVATAVTDVIALRPEADVAVTAHSIVEELPGPLTRPCPGGTMSPLDKLFEAYLAGQPASVLVRGQKDQGGEAPGWIGDIISSVTVPVPLPQQSFDDLIRNFSLTDVSFSLPDPLADPDDPDSNPKVSGTIVALAALPSELNIGLNVSHVQAKADVFYHSRKLGELEIDEKASSIQIEGGPSEESLIEITSRVHDTPLKVTDNDVLTDVIQALLFGDVNVILDISALVDVGVHTILGQFVVKGVPAEGRIPLKPLGNDLLSSMQPQVGNLEVVDTSPVSISLQASVNVTNPTPYAAYIPWISIHILNNGTVLGEARAKKLTIKRGNNTNLKVTAIWRPSLGDGDGEKIGRDLISQYISGYNTTVTLRTHPGTIPSKPELGMALSKFNFTLPMPRLNMPGDNEGGRHDGNGSSNDTAPHFIRGATFHIFSSTAIFTLASPFTRNTIYIEHINATALYNHTEEIGRIKYDSPFSCPPGVSTTPRLPVDWSLDSVGRDKLKEALNGRLKLDAKANVTVRVGSWTETLWYIGRGIGASVRL</sequence>
<reference evidence="6 7" key="1">
    <citation type="journal article" date="2010" name="PLoS Genet.">
        <title>De novo assembly of a 40 Mb eukaryotic genome from short sequence reads: Sordaria macrospora, a model organism for fungal morphogenesis.</title>
        <authorList>
            <person name="Nowrousian M."/>
            <person name="Stajich J."/>
            <person name="Chu M."/>
            <person name="Engh I."/>
            <person name="Espagne E."/>
            <person name="Halliday K."/>
            <person name="Kamerewerd J."/>
            <person name="Kempken F."/>
            <person name="Knab B."/>
            <person name="Kuo H.C."/>
            <person name="Osiewacz H.D."/>
            <person name="Poeggeler S."/>
            <person name="Read N."/>
            <person name="Seiler S."/>
            <person name="Smith K."/>
            <person name="Zickler D."/>
            <person name="Kueck U."/>
            <person name="Freitag M."/>
        </authorList>
    </citation>
    <scope>NUCLEOTIDE SEQUENCE [LARGE SCALE GENOMIC DNA]</scope>
    <source>
        <strain evidence="7">ATCC MYA-333 / DSM 997 / K(L3346) / K-hell</strain>
        <tissue evidence="6">Mycelium</tissue>
    </source>
</reference>
<dbReference type="GO" id="GO:0000329">
    <property type="term" value="C:fungal-type vacuole membrane"/>
    <property type="evidence" value="ECO:0007669"/>
    <property type="project" value="InterPro"/>
</dbReference>
<dbReference type="InterPro" id="IPR059066">
    <property type="entry name" value="Ig_Tag1-like_5th"/>
</dbReference>
<feature type="domain" description="Tag1-like fourth Ig-like" evidence="4">
    <location>
        <begin position="599"/>
        <end position="716"/>
    </location>
</feature>
<dbReference type="AlphaFoldDB" id="F7VPF6"/>
<name>F7VPF6_SORMK</name>
<dbReference type="InterPro" id="IPR046368">
    <property type="entry name" value="Tag1"/>
</dbReference>
<dbReference type="VEuPathDB" id="FungiDB:SMAC_02390"/>
<evidence type="ECO:0000313" key="6">
    <source>
        <dbReference type="EMBL" id="CCC07384.1"/>
    </source>
</evidence>
<dbReference type="Pfam" id="PF26174">
    <property type="entry name" value="LEA-2_1"/>
    <property type="match status" value="1"/>
</dbReference>
<dbReference type="Pfam" id="PF26153">
    <property type="entry name" value="LEA-2L_5"/>
    <property type="match status" value="1"/>
</dbReference>
<feature type="region of interest" description="Disordered" evidence="1">
    <location>
        <begin position="1"/>
        <end position="81"/>
    </location>
</feature>